<feature type="domain" description="YdhG-like" evidence="1">
    <location>
        <begin position="15"/>
        <end position="104"/>
    </location>
</feature>
<evidence type="ECO:0000313" key="3">
    <source>
        <dbReference type="EMBL" id="WYJ89381.1"/>
    </source>
</evidence>
<protein>
    <recommendedName>
        <fullName evidence="1">YdhG-like domain-containing protein</fullName>
    </recommendedName>
</protein>
<dbReference type="EMBL" id="NGMM01000001">
    <property type="protein sequence ID" value="OTP19300.1"/>
    <property type="molecule type" value="Genomic_DNA"/>
</dbReference>
<accession>A0A242KFH7</accession>
<keyword evidence="4" id="KW-1185">Reference proteome</keyword>
<evidence type="ECO:0000313" key="4">
    <source>
        <dbReference type="Proteomes" id="UP000195141"/>
    </source>
</evidence>
<dbReference type="InterPro" id="IPR014922">
    <property type="entry name" value="YdhG-like"/>
</dbReference>
<dbReference type="AlphaFoldDB" id="A0A242KFH7"/>
<dbReference type="Pfam" id="PF08818">
    <property type="entry name" value="DUF1801"/>
    <property type="match status" value="1"/>
</dbReference>
<gene>
    <name evidence="3" type="ORF">A5888_001101</name>
    <name evidence="2" type="ORF">A5888_001115</name>
</gene>
<proteinExistence type="predicted"/>
<sequence>MNSIEKYIQEAPVERRATLTELYHFIQKTVPEAEEKISYGMPTFYLKGNLVHFSIAKNHIGFYPTPSAVTAFQDRLTSYKTSKGAIQFPLDKELPWPLIRDIVLFRKNENLN</sequence>
<dbReference type="SUPFAM" id="SSF159888">
    <property type="entry name" value="YdhG-like"/>
    <property type="match status" value="1"/>
</dbReference>
<dbReference type="OrthoDB" id="115213at2"/>
<dbReference type="Gene3D" id="3.90.1150.200">
    <property type="match status" value="1"/>
</dbReference>
<reference evidence="3" key="3">
    <citation type="submission" date="2024-03" db="EMBL/GenBank/DDBJ databases">
        <title>The Genome Sequence of Enterococcus sp. DIV0242b.</title>
        <authorList>
            <consortium name="The Broad Institute Genomics Platform"/>
            <consortium name="The Broad Institute Microbial Omics Core"/>
            <consortium name="The Broad Institute Genomic Center for Infectious Diseases"/>
            <person name="Earl A."/>
            <person name="Manson A."/>
            <person name="Gilmore M."/>
            <person name="Schwartman J."/>
            <person name="Shea T."/>
            <person name="Abouelleil A."/>
            <person name="Cao P."/>
            <person name="Chapman S."/>
            <person name="Cusick C."/>
            <person name="Young S."/>
            <person name="Neafsey D."/>
            <person name="Nusbaum C."/>
            <person name="Birren B."/>
        </authorList>
    </citation>
    <scope>NUCLEOTIDE SEQUENCE</scope>
    <source>
        <strain evidence="3">9E7_DIV0242</strain>
    </source>
</reference>
<organism evidence="2">
    <name type="scientific">Candidatus Enterococcus clewellii</name>
    <dbReference type="NCBI Taxonomy" id="1834193"/>
    <lineage>
        <taxon>Bacteria</taxon>
        <taxon>Bacillati</taxon>
        <taxon>Bacillota</taxon>
        <taxon>Bacilli</taxon>
        <taxon>Lactobacillales</taxon>
        <taxon>Enterococcaceae</taxon>
        <taxon>Enterococcus</taxon>
    </lineage>
</organism>
<name>A0A242KFH7_9ENTE</name>
<dbReference type="RefSeq" id="WP_086348187.1">
    <property type="nucleotide sequence ID" value="NZ_CP147247.1"/>
</dbReference>
<reference evidence="2" key="1">
    <citation type="submission" date="2017-05" db="EMBL/GenBank/DDBJ databases">
        <title>The Genome Sequence of Enterococcus sp. 9E7_DIV0242.</title>
        <authorList>
            <consortium name="The Broad Institute Genomics Platform"/>
            <consortium name="The Broad Institute Genomic Center for Infectious Diseases"/>
            <person name="Earl A."/>
            <person name="Manson A."/>
            <person name="Schwartman J."/>
            <person name="Gilmore M."/>
            <person name="Abouelleil A."/>
            <person name="Cao P."/>
            <person name="Chapman S."/>
            <person name="Cusick C."/>
            <person name="Shea T."/>
            <person name="Young S."/>
            <person name="Neafsey D."/>
            <person name="Nusbaum C."/>
            <person name="Birren B."/>
        </authorList>
    </citation>
    <scope>NUCLEOTIDE SEQUENCE [LARGE SCALE GENOMIC DNA]</scope>
    <source>
        <strain evidence="2">9E7_DIV0242</strain>
    </source>
</reference>
<dbReference type="Proteomes" id="UP000195141">
    <property type="component" value="Chromosome"/>
</dbReference>
<dbReference type="EMBL" id="CP147247">
    <property type="protein sequence ID" value="WYJ89381.1"/>
    <property type="molecule type" value="Genomic_DNA"/>
</dbReference>
<reference evidence="3" key="2">
    <citation type="submission" date="2017-05" db="EMBL/GenBank/DDBJ databases">
        <authorList>
            <consortium name="The Broad Institute Genomics Platform"/>
            <consortium name="The Broad Institute Genomic Center for Infectious Diseases"/>
            <person name="Earl A."/>
            <person name="Manson A."/>
            <person name="Schwartman J."/>
            <person name="Gilmore M."/>
            <person name="Abouelleil A."/>
            <person name="Cao P."/>
            <person name="Chapman S."/>
            <person name="Cusick C."/>
            <person name="Shea T."/>
            <person name="Young S."/>
            <person name="Neafsey D."/>
            <person name="Nusbaum C."/>
            <person name="Birren B."/>
        </authorList>
    </citation>
    <scope>NUCLEOTIDE SEQUENCE</scope>
    <source>
        <strain evidence="3">9E7_DIV0242</strain>
    </source>
</reference>
<evidence type="ECO:0000259" key="1">
    <source>
        <dbReference type="Pfam" id="PF08818"/>
    </source>
</evidence>
<evidence type="ECO:0000313" key="2">
    <source>
        <dbReference type="EMBL" id="OTP19300.1"/>
    </source>
</evidence>